<dbReference type="PRINTS" id="PR00039">
    <property type="entry name" value="HTHLYSR"/>
</dbReference>
<dbReference type="PANTHER" id="PTHR30126:SF94">
    <property type="entry name" value="LYSR FAMILY TRANSCRIPTIONAL REGULATOR"/>
    <property type="match status" value="1"/>
</dbReference>
<comment type="similarity">
    <text evidence="1">Belongs to the LysR transcriptional regulatory family.</text>
</comment>
<gene>
    <name evidence="6" type="primary">cmpR_10</name>
    <name evidence="6" type="ORF">AGI3411_03429</name>
</gene>
<organism evidence="6 7">
    <name type="scientific">Achromobacter agilis</name>
    <dbReference type="NCBI Taxonomy" id="1353888"/>
    <lineage>
        <taxon>Bacteria</taxon>
        <taxon>Pseudomonadati</taxon>
        <taxon>Pseudomonadota</taxon>
        <taxon>Betaproteobacteria</taxon>
        <taxon>Burkholderiales</taxon>
        <taxon>Alcaligenaceae</taxon>
        <taxon>Achromobacter</taxon>
    </lineage>
</organism>
<evidence type="ECO:0000256" key="2">
    <source>
        <dbReference type="ARBA" id="ARBA00023015"/>
    </source>
</evidence>
<dbReference type="CDD" id="cd05466">
    <property type="entry name" value="PBP2_LTTR_substrate"/>
    <property type="match status" value="1"/>
</dbReference>
<keyword evidence="2" id="KW-0805">Transcription regulation</keyword>
<dbReference type="GO" id="GO:0003700">
    <property type="term" value="F:DNA-binding transcription factor activity"/>
    <property type="evidence" value="ECO:0007669"/>
    <property type="project" value="InterPro"/>
</dbReference>
<dbReference type="PROSITE" id="PS50931">
    <property type="entry name" value="HTH_LYSR"/>
    <property type="match status" value="1"/>
</dbReference>
<dbReference type="InterPro" id="IPR036390">
    <property type="entry name" value="WH_DNA-bd_sf"/>
</dbReference>
<dbReference type="SUPFAM" id="SSF46785">
    <property type="entry name" value="Winged helix' DNA-binding domain"/>
    <property type="match status" value="1"/>
</dbReference>
<dbReference type="FunFam" id="1.10.10.10:FF:000001">
    <property type="entry name" value="LysR family transcriptional regulator"/>
    <property type="match status" value="1"/>
</dbReference>
<reference evidence="6 7" key="1">
    <citation type="submission" date="2018-07" db="EMBL/GenBank/DDBJ databases">
        <authorList>
            <person name="Peeters C."/>
        </authorList>
    </citation>
    <scope>NUCLEOTIDE SEQUENCE [LARGE SCALE GENOMIC DNA]</scope>
    <source>
        <strain evidence="6 7">LMG 3411</strain>
    </source>
</reference>
<dbReference type="EMBL" id="UFQB01000014">
    <property type="protein sequence ID" value="SSW68102.1"/>
    <property type="molecule type" value="Genomic_DNA"/>
</dbReference>
<dbReference type="InterPro" id="IPR036388">
    <property type="entry name" value="WH-like_DNA-bd_sf"/>
</dbReference>
<name>A0A446CJQ1_9BURK</name>
<evidence type="ECO:0000313" key="6">
    <source>
        <dbReference type="EMBL" id="SSW68102.1"/>
    </source>
</evidence>
<dbReference type="PANTHER" id="PTHR30126">
    <property type="entry name" value="HTH-TYPE TRANSCRIPTIONAL REGULATOR"/>
    <property type="match status" value="1"/>
</dbReference>
<evidence type="ECO:0000256" key="3">
    <source>
        <dbReference type="ARBA" id="ARBA00023125"/>
    </source>
</evidence>
<dbReference type="Pfam" id="PF00126">
    <property type="entry name" value="HTH_1"/>
    <property type="match status" value="1"/>
</dbReference>
<keyword evidence="4" id="KW-0804">Transcription</keyword>
<keyword evidence="3" id="KW-0238">DNA-binding</keyword>
<dbReference type="AlphaFoldDB" id="A0A446CJQ1"/>
<dbReference type="GO" id="GO:0000976">
    <property type="term" value="F:transcription cis-regulatory region binding"/>
    <property type="evidence" value="ECO:0007669"/>
    <property type="project" value="TreeGrafter"/>
</dbReference>
<sequence length="319" mass="35590">MTLRANAVIKTSNYFGVLAVLRIASIYRPSNTVLVAELKSFYAVARCGTVTKAAAQLGVSQPTVTGQLRQLESRYGVELFHRQGRGMRLSDAGHSLMPMVEKLVQQETEIDFRLRDASDLREGNLRIGATGPYYIMDTVRSYNQRYPGIDLTLAIGNSQSMLQALHDYRIEIATSSFLMDDKHLYRRRIAADPIRVVTHRDHPLARRGQVRLADLAEHALLLREPGSMTRQLTEDALQSAGVAVRRTLEIGSRESIRQAILCGLGISLIPSREIPSHPDLAALDIQGADIVMHEYLYCLRERQPVQLIARFLEMAPAAG</sequence>
<dbReference type="SUPFAM" id="SSF53850">
    <property type="entry name" value="Periplasmic binding protein-like II"/>
    <property type="match status" value="1"/>
</dbReference>
<dbReference type="InterPro" id="IPR005119">
    <property type="entry name" value="LysR_subst-bd"/>
</dbReference>
<feature type="domain" description="HTH lysR-type" evidence="5">
    <location>
        <begin position="33"/>
        <end position="90"/>
    </location>
</feature>
<evidence type="ECO:0000313" key="7">
    <source>
        <dbReference type="Proteomes" id="UP000289184"/>
    </source>
</evidence>
<accession>A0A446CJQ1</accession>
<dbReference type="Pfam" id="PF03466">
    <property type="entry name" value="LysR_substrate"/>
    <property type="match status" value="1"/>
</dbReference>
<dbReference type="InterPro" id="IPR000847">
    <property type="entry name" value="LysR_HTH_N"/>
</dbReference>
<proteinExistence type="inferred from homology"/>
<evidence type="ECO:0000259" key="5">
    <source>
        <dbReference type="PROSITE" id="PS50931"/>
    </source>
</evidence>
<dbReference type="NCBIfam" id="TIGR03339">
    <property type="entry name" value="phn_lysR"/>
    <property type="match status" value="1"/>
</dbReference>
<dbReference type="Gene3D" id="3.40.190.290">
    <property type="match status" value="1"/>
</dbReference>
<evidence type="ECO:0000256" key="1">
    <source>
        <dbReference type="ARBA" id="ARBA00009437"/>
    </source>
</evidence>
<keyword evidence="7" id="KW-1185">Reference proteome</keyword>
<protein>
    <submittedName>
        <fullName evidence="6">HTH-type transcriptional activator CmpR</fullName>
    </submittedName>
</protein>
<dbReference type="Proteomes" id="UP000289184">
    <property type="component" value="Unassembled WGS sequence"/>
</dbReference>
<evidence type="ECO:0000256" key="4">
    <source>
        <dbReference type="ARBA" id="ARBA00023163"/>
    </source>
</evidence>
<dbReference type="Gene3D" id="1.10.10.10">
    <property type="entry name" value="Winged helix-like DNA-binding domain superfamily/Winged helix DNA-binding domain"/>
    <property type="match status" value="1"/>
</dbReference>
<dbReference type="InterPro" id="IPR017724">
    <property type="entry name" value="Tscrpt_reg_LysR"/>
</dbReference>